<dbReference type="AlphaFoldDB" id="A0A1J4KU47"/>
<dbReference type="InterPro" id="IPR050560">
    <property type="entry name" value="MYB_TF"/>
</dbReference>
<organism evidence="4 5">
    <name type="scientific">Tritrichomonas foetus</name>
    <dbReference type="NCBI Taxonomy" id="1144522"/>
    <lineage>
        <taxon>Eukaryota</taxon>
        <taxon>Metamonada</taxon>
        <taxon>Parabasalia</taxon>
        <taxon>Tritrichomonadida</taxon>
        <taxon>Tritrichomonadidae</taxon>
        <taxon>Tritrichomonas</taxon>
    </lineage>
</organism>
<dbReference type="InterPro" id="IPR009057">
    <property type="entry name" value="Homeodomain-like_sf"/>
</dbReference>
<dbReference type="RefSeq" id="XP_068367794.1">
    <property type="nucleotide sequence ID" value="XM_068514545.1"/>
</dbReference>
<dbReference type="Pfam" id="PF00249">
    <property type="entry name" value="Myb_DNA-binding"/>
    <property type="match status" value="2"/>
</dbReference>
<accession>A0A1J4KU47</accession>
<evidence type="ECO:0008006" key="6">
    <source>
        <dbReference type="Google" id="ProtNLM"/>
    </source>
</evidence>
<dbReference type="SUPFAM" id="SSF46689">
    <property type="entry name" value="Homeodomain-like"/>
    <property type="match status" value="1"/>
</dbReference>
<feature type="domain" description="Myb-like" evidence="2">
    <location>
        <begin position="83"/>
        <end position="130"/>
    </location>
</feature>
<sequence>MNDQHFNDNRNSSCKVISPSIDTPEDDQNDAHKKTALRFTPHEDMIIKRFVLENGAKNRKNVIFYLPDRTPRQCRDRYSNYLRPGLTISNWTPEEELLLHQKVAELGQKWTKIAKFFKGRSTNCLKNHWNYKKSHKLKSKLNHSVKSEEKLNKQYNNLNTLNAYSTYQFPQSLFTQNYLNELPNQNLFQIASQNLNQNYSIFNNSIIQSNIQRTNDMRKEINAVENNIISCNTCLTHKNIELKTNKNSEVICDRYNKHGENGENQNIQTLTHRTFVNKEIEKELTLFEGKNSFGNHDTSQKCENDGLIFEKPKTENNQAEIDSKEPIVIYDGVQSICYNDVNTLILEIFQENNEFDFDS</sequence>
<dbReference type="GO" id="GO:0000978">
    <property type="term" value="F:RNA polymerase II cis-regulatory region sequence-specific DNA binding"/>
    <property type="evidence" value="ECO:0007669"/>
    <property type="project" value="TreeGrafter"/>
</dbReference>
<gene>
    <name evidence="4" type="ORF">TRFO_42925</name>
</gene>
<dbReference type="InterPro" id="IPR001005">
    <property type="entry name" value="SANT/Myb"/>
</dbReference>
<evidence type="ECO:0000259" key="2">
    <source>
        <dbReference type="PROSITE" id="PS50090"/>
    </source>
</evidence>
<dbReference type="PROSITE" id="PS51294">
    <property type="entry name" value="HTH_MYB"/>
    <property type="match status" value="1"/>
</dbReference>
<dbReference type="GeneID" id="94849249"/>
<dbReference type="Gene3D" id="1.10.10.60">
    <property type="entry name" value="Homeodomain-like"/>
    <property type="match status" value="2"/>
</dbReference>
<dbReference type="SMART" id="SM00717">
    <property type="entry name" value="SANT"/>
    <property type="match status" value="2"/>
</dbReference>
<name>A0A1J4KU47_9EUKA</name>
<dbReference type="GO" id="GO:0005634">
    <property type="term" value="C:nucleus"/>
    <property type="evidence" value="ECO:0007669"/>
    <property type="project" value="TreeGrafter"/>
</dbReference>
<dbReference type="PANTHER" id="PTHR45614">
    <property type="entry name" value="MYB PROTEIN-RELATED"/>
    <property type="match status" value="1"/>
</dbReference>
<dbReference type="Proteomes" id="UP000179807">
    <property type="component" value="Unassembled WGS sequence"/>
</dbReference>
<evidence type="ECO:0000313" key="5">
    <source>
        <dbReference type="Proteomes" id="UP000179807"/>
    </source>
</evidence>
<dbReference type="PROSITE" id="PS50090">
    <property type="entry name" value="MYB_LIKE"/>
    <property type="match status" value="2"/>
</dbReference>
<dbReference type="CDD" id="cd00167">
    <property type="entry name" value="SANT"/>
    <property type="match status" value="2"/>
</dbReference>
<protein>
    <recommendedName>
        <fullName evidence="6">Myb-like DNA-binding domain containing protein</fullName>
    </recommendedName>
</protein>
<feature type="region of interest" description="Disordered" evidence="1">
    <location>
        <begin position="1"/>
        <end position="31"/>
    </location>
</feature>
<evidence type="ECO:0000313" key="4">
    <source>
        <dbReference type="EMBL" id="OHT14658.1"/>
    </source>
</evidence>
<dbReference type="EMBL" id="MLAK01000331">
    <property type="protein sequence ID" value="OHT14658.1"/>
    <property type="molecule type" value="Genomic_DNA"/>
</dbReference>
<dbReference type="GO" id="GO:0000981">
    <property type="term" value="F:DNA-binding transcription factor activity, RNA polymerase II-specific"/>
    <property type="evidence" value="ECO:0007669"/>
    <property type="project" value="TreeGrafter"/>
</dbReference>
<comment type="caution">
    <text evidence="4">The sequence shown here is derived from an EMBL/GenBank/DDBJ whole genome shotgun (WGS) entry which is preliminary data.</text>
</comment>
<proteinExistence type="predicted"/>
<dbReference type="PANTHER" id="PTHR45614:SF253">
    <property type="entry name" value="CHROMOSOME UNDETERMINED SCAFFOLD_38, WHOLE GENOME SHOTGUN SEQUENCE"/>
    <property type="match status" value="1"/>
</dbReference>
<dbReference type="InterPro" id="IPR017930">
    <property type="entry name" value="Myb_dom"/>
</dbReference>
<evidence type="ECO:0000259" key="3">
    <source>
        <dbReference type="PROSITE" id="PS51294"/>
    </source>
</evidence>
<evidence type="ECO:0000256" key="1">
    <source>
        <dbReference type="SAM" id="MobiDB-lite"/>
    </source>
</evidence>
<reference evidence="4" key="1">
    <citation type="submission" date="2016-10" db="EMBL/GenBank/DDBJ databases">
        <authorList>
            <person name="Benchimol M."/>
            <person name="Almeida L.G."/>
            <person name="Vasconcelos A.T."/>
            <person name="Perreira-Neves A."/>
            <person name="Rosa I.A."/>
            <person name="Tasca T."/>
            <person name="Bogo M.R."/>
            <person name="de Souza W."/>
        </authorList>
    </citation>
    <scope>NUCLEOTIDE SEQUENCE [LARGE SCALE GENOMIC DNA]</scope>
    <source>
        <strain evidence="4">K</strain>
    </source>
</reference>
<feature type="domain" description="Myb-like" evidence="2">
    <location>
        <begin position="38"/>
        <end position="82"/>
    </location>
</feature>
<dbReference type="VEuPathDB" id="TrichDB:TRFO_42925"/>
<feature type="domain" description="HTH myb-type" evidence="3">
    <location>
        <begin position="83"/>
        <end position="137"/>
    </location>
</feature>
<keyword evidence="5" id="KW-1185">Reference proteome</keyword>